<evidence type="ECO:0000256" key="2">
    <source>
        <dbReference type="SAM" id="Phobius"/>
    </source>
</evidence>
<evidence type="ECO:0008006" key="5">
    <source>
        <dbReference type="Google" id="ProtNLM"/>
    </source>
</evidence>
<feature type="region of interest" description="Disordered" evidence="1">
    <location>
        <begin position="1"/>
        <end position="23"/>
    </location>
</feature>
<reference evidence="3 4" key="1">
    <citation type="journal article" date="2018" name="Mol. Biol. Evol.">
        <title>Broad Genomic Sampling Reveals a Smut Pathogenic Ancestry of the Fungal Clade Ustilaginomycotina.</title>
        <authorList>
            <person name="Kijpornyongpan T."/>
            <person name="Mondo S.J."/>
            <person name="Barry K."/>
            <person name="Sandor L."/>
            <person name="Lee J."/>
            <person name="Lipzen A."/>
            <person name="Pangilinan J."/>
            <person name="LaButti K."/>
            <person name="Hainaut M."/>
            <person name="Henrissat B."/>
            <person name="Grigoriev I.V."/>
            <person name="Spatafora J.W."/>
            <person name="Aime M.C."/>
        </authorList>
    </citation>
    <scope>NUCLEOTIDE SEQUENCE [LARGE SCALE GENOMIC DNA]</scope>
    <source>
        <strain evidence="3 4">MCA 4658</strain>
    </source>
</reference>
<feature type="compositionally biased region" description="Polar residues" evidence="1">
    <location>
        <begin position="12"/>
        <end position="23"/>
    </location>
</feature>
<dbReference type="InParanoid" id="A0A316W6Q1"/>
<sequence>MSSHLDSPELSIRQSHPSSKQAGATCTIHQFMDEQCFRFMQRELSSASRRTSDSTLASGGASRRVSSETKARPCLTGTSDVVEASPSSLVLGTRFGLCESTVASNLRSSFREKADAARRRQRRASRAPLRLSWMSLVIFTILLVLCALPHKAAAIRPHTRAYVVRRRSEQPSPRILSFPSDARHESAQPRRAPPLIHTRFAASRQTQQTPVIALDRLTQISYSGHEGYPGPLLQSASMPTKASRFLSSLLVLARRFS</sequence>
<feature type="transmembrane region" description="Helical" evidence="2">
    <location>
        <begin position="129"/>
        <end position="150"/>
    </location>
</feature>
<evidence type="ECO:0000313" key="4">
    <source>
        <dbReference type="Proteomes" id="UP000245783"/>
    </source>
</evidence>
<organism evidence="3 4">
    <name type="scientific">Ceraceosorus guamensis</name>
    <dbReference type="NCBI Taxonomy" id="1522189"/>
    <lineage>
        <taxon>Eukaryota</taxon>
        <taxon>Fungi</taxon>
        <taxon>Dikarya</taxon>
        <taxon>Basidiomycota</taxon>
        <taxon>Ustilaginomycotina</taxon>
        <taxon>Exobasidiomycetes</taxon>
        <taxon>Ceraceosorales</taxon>
        <taxon>Ceraceosoraceae</taxon>
        <taxon>Ceraceosorus</taxon>
    </lineage>
</organism>
<dbReference type="GeneID" id="37034734"/>
<dbReference type="OrthoDB" id="10304506at2759"/>
<keyword evidence="2" id="KW-1133">Transmembrane helix</keyword>
<keyword evidence="2" id="KW-0812">Transmembrane</keyword>
<evidence type="ECO:0000313" key="3">
    <source>
        <dbReference type="EMBL" id="PWN45616.1"/>
    </source>
</evidence>
<dbReference type="RefSeq" id="XP_025372776.1">
    <property type="nucleotide sequence ID" value="XM_025512864.1"/>
</dbReference>
<gene>
    <name evidence="3" type="ORF">IE81DRAFT_319901</name>
</gene>
<keyword evidence="4" id="KW-1185">Reference proteome</keyword>
<feature type="compositionally biased region" description="Polar residues" evidence="1">
    <location>
        <begin position="48"/>
        <end position="57"/>
    </location>
</feature>
<protein>
    <recommendedName>
        <fullName evidence="5">Transmembrane protein</fullName>
    </recommendedName>
</protein>
<name>A0A316W6Q1_9BASI</name>
<dbReference type="EMBL" id="KZ819354">
    <property type="protein sequence ID" value="PWN45616.1"/>
    <property type="molecule type" value="Genomic_DNA"/>
</dbReference>
<proteinExistence type="predicted"/>
<dbReference type="AlphaFoldDB" id="A0A316W6Q1"/>
<keyword evidence="2" id="KW-0472">Membrane</keyword>
<accession>A0A316W6Q1</accession>
<feature type="region of interest" description="Disordered" evidence="1">
    <location>
        <begin position="48"/>
        <end position="72"/>
    </location>
</feature>
<evidence type="ECO:0000256" key="1">
    <source>
        <dbReference type="SAM" id="MobiDB-lite"/>
    </source>
</evidence>
<dbReference type="Proteomes" id="UP000245783">
    <property type="component" value="Unassembled WGS sequence"/>
</dbReference>